<dbReference type="GO" id="GO:0050201">
    <property type="term" value="F:fucokinase activity"/>
    <property type="evidence" value="ECO:0007669"/>
    <property type="project" value="TreeGrafter"/>
</dbReference>
<keyword evidence="2" id="KW-0547">Nucleotide-binding</keyword>
<evidence type="ECO:0000259" key="6">
    <source>
        <dbReference type="Pfam" id="PF00288"/>
    </source>
</evidence>
<dbReference type="OrthoDB" id="9812992at2"/>
<dbReference type="GO" id="GO:0005524">
    <property type="term" value="F:ATP binding"/>
    <property type="evidence" value="ECO:0007669"/>
    <property type="project" value="UniProtKB-KW"/>
</dbReference>
<sequence length="331" mass="35336">MILAHAPLRMSFVGGGSDLPSYSREHGGAVVSATIDKYVYVAVHDTFDGSLRLGGGFTETAASTDALKHPLTREVLRLLEVRGGLDIVSMSDVPAQGTGLGSSSSFTVALLHAVAAHQGRSVDAAALARWSCHVELERLGEPIGKQDQYAAAFGGLNFMEFHPDDTVSVHPVACPGPTLSLLQSRLLTFYTGITRPAASVLRGQDAAIQSQRRTRDAIGRMVALARQMRVGLERGDLDGFAALLDENWHLKRELRDGVSSPTIDDWYTRARRAGAQGGKLLGAGGGGFLLFYAPEEHHPAIAAALPELRKVDVRLQPRGSAITPVRRGEGS</sequence>
<keyword evidence="3 8" id="KW-0418">Kinase</keyword>
<evidence type="ECO:0000256" key="1">
    <source>
        <dbReference type="ARBA" id="ARBA00022679"/>
    </source>
</evidence>
<evidence type="ECO:0000259" key="7">
    <source>
        <dbReference type="Pfam" id="PF08544"/>
    </source>
</evidence>
<dbReference type="Pfam" id="PF08544">
    <property type="entry name" value="GHMP_kinases_C"/>
    <property type="match status" value="1"/>
</dbReference>
<dbReference type="InterPro" id="IPR014606">
    <property type="entry name" value="Heptose_7-P_kinase"/>
</dbReference>
<dbReference type="InterPro" id="IPR036554">
    <property type="entry name" value="GHMP_kinase_C_sf"/>
</dbReference>
<gene>
    <name evidence="8" type="ORF">D7W81_13925</name>
</gene>
<dbReference type="PANTHER" id="PTHR32463:SF0">
    <property type="entry name" value="L-FUCOSE KINASE"/>
    <property type="match status" value="1"/>
</dbReference>
<dbReference type="AlphaFoldDB" id="A0A3A8QHS6"/>
<reference evidence="9" key="1">
    <citation type="submission" date="2018-09" db="EMBL/GenBank/DDBJ databases">
        <authorList>
            <person name="Livingstone P.G."/>
            <person name="Whitworth D.E."/>
        </authorList>
    </citation>
    <scope>NUCLEOTIDE SEQUENCE [LARGE SCALE GENOMIC DNA]</scope>
    <source>
        <strain evidence="9">AB050A</strain>
    </source>
</reference>
<dbReference type="InterPro" id="IPR052203">
    <property type="entry name" value="GHMP_Kinase-Related"/>
</dbReference>
<proteinExistence type="inferred from homology"/>
<dbReference type="PANTHER" id="PTHR32463">
    <property type="entry name" value="L-FUCOSE KINASE"/>
    <property type="match status" value="1"/>
</dbReference>
<dbReference type="GO" id="GO:0042352">
    <property type="term" value="P:GDP-L-fucose salvage"/>
    <property type="evidence" value="ECO:0007669"/>
    <property type="project" value="TreeGrafter"/>
</dbReference>
<organism evidence="8 9">
    <name type="scientific">Corallococcus aberystwythensis</name>
    <dbReference type="NCBI Taxonomy" id="2316722"/>
    <lineage>
        <taxon>Bacteria</taxon>
        <taxon>Pseudomonadati</taxon>
        <taxon>Myxococcota</taxon>
        <taxon>Myxococcia</taxon>
        <taxon>Myxococcales</taxon>
        <taxon>Cystobacterineae</taxon>
        <taxon>Myxococcaceae</taxon>
        <taxon>Corallococcus</taxon>
    </lineage>
</organism>
<dbReference type="SUPFAM" id="SSF55060">
    <property type="entry name" value="GHMP Kinase, C-terminal domain"/>
    <property type="match status" value="1"/>
</dbReference>
<evidence type="ECO:0000256" key="2">
    <source>
        <dbReference type="ARBA" id="ARBA00022741"/>
    </source>
</evidence>
<accession>A0A3A8QHS6</accession>
<dbReference type="PIRSF" id="PIRSF036406">
    <property type="entry name" value="Hept_kin"/>
    <property type="match status" value="1"/>
</dbReference>
<name>A0A3A8QHS6_9BACT</name>
<dbReference type="Pfam" id="PF00288">
    <property type="entry name" value="GHMP_kinases_N"/>
    <property type="match status" value="1"/>
</dbReference>
<dbReference type="InterPro" id="IPR001174">
    <property type="entry name" value="HddA/FKP"/>
</dbReference>
<comment type="caution">
    <text evidence="8">The sequence shown here is derived from an EMBL/GenBank/DDBJ whole genome shotgun (WGS) entry which is preliminary data.</text>
</comment>
<dbReference type="Proteomes" id="UP000267003">
    <property type="component" value="Unassembled WGS sequence"/>
</dbReference>
<dbReference type="InterPro" id="IPR013750">
    <property type="entry name" value="GHMP_kinase_C_dom"/>
</dbReference>
<keyword evidence="4" id="KW-0067">ATP-binding</keyword>
<evidence type="ECO:0000256" key="4">
    <source>
        <dbReference type="ARBA" id="ARBA00022840"/>
    </source>
</evidence>
<evidence type="ECO:0000313" key="9">
    <source>
        <dbReference type="Proteomes" id="UP000267003"/>
    </source>
</evidence>
<keyword evidence="9" id="KW-1185">Reference proteome</keyword>
<dbReference type="InterPro" id="IPR006204">
    <property type="entry name" value="GHMP_kinase_N_dom"/>
</dbReference>
<dbReference type="SUPFAM" id="SSF54211">
    <property type="entry name" value="Ribosomal protein S5 domain 2-like"/>
    <property type="match status" value="1"/>
</dbReference>
<feature type="domain" description="GHMP kinase C-terminal" evidence="7">
    <location>
        <begin position="228"/>
        <end position="306"/>
    </location>
</feature>
<feature type="domain" description="GHMP kinase N-terminal" evidence="6">
    <location>
        <begin position="77"/>
        <end position="155"/>
    </location>
</feature>
<evidence type="ECO:0000313" key="8">
    <source>
        <dbReference type="EMBL" id="RKH67468.1"/>
    </source>
</evidence>
<dbReference type="InterPro" id="IPR020568">
    <property type="entry name" value="Ribosomal_Su5_D2-typ_SF"/>
</dbReference>
<evidence type="ECO:0000256" key="3">
    <source>
        <dbReference type="ARBA" id="ARBA00022777"/>
    </source>
</evidence>
<protein>
    <submittedName>
        <fullName evidence="8">GHMP kinase</fullName>
    </submittedName>
</protein>
<evidence type="ECO:0000256" key="5">
    <source>
        <dbReference type="ARBA" id="ARBA00038121"/>
    </source>
</evidence>
<dbReference type="RefSeq" id="WP_120555859.1">
    <property type="nucleotide sequence ID" value="NZ_RAWK01000071.1"/>
</dbReference>
<dbReference type="EMBL" id="RAWK01000071">
    <property type="protein sequence ID" value="RKH67468.1"/>
    <property type="molecule type" value="Genomic_DNA"/>
</dbReference>
<comment type="similarity">
    <text evidence="5">Belongs to the GHMP kinase family.</text>
</comment>
<dbReference type="Gene3D" id="3.30.230.120">
    <property type="match status" value="1"/>
</dbReference>
<keyword evidence="1" id="KW-0808">Transferase</keyword>
<dbReference type="PRINTS" id="PR00960">
    <property type="entry name" value="LMBPPROTEIN"/>
</dbReference>